<comment type="caution">
    <text evidence="2">The sequence shown here is derived from an EMBL/GenBank/DDBJ whole genome shotgun (WGS) entry which is preliminary data.</text>
</comment>
<dbReference type="Pfam" id="PF07157">
    <property type="entry name" value="DNA_circ_N"/>
    <property type="match status" value="1"/>
</dbReference>
<dbReference type="InterPro" id="IPR009826">
    <property type="entry name" value="DNA_circ_N"/>
</dbReference>
<organism evidence="2">
    <name type="scientific">marine sediment metagenome</name>
    <dbReference type="NCBI Taxonomy" id="412755"/>
    <lineage>
        <taxon>unclassified sequences</taxon>
        <taxon>metagenomes</taxon>
        <taxon>ecological metagenomes</taxon>
    </lineage>
</organism>
<sequence length="203" mass="21995">MSWRETLSGRPASYRGAGFFVGATESAFGRRTANHEFPGQDKPYIEDLGRKARAFTVRGYVIGDNYLTSKDALTAQCEKPGVGLLVHPYQGLLEVNCQRIQWRDNVREGGMARCEITFIETGELVLPAEVTDTSGEVEAKKISALQALSDGFLRAYSIANKPAAILDSATRTIDSAFAAIDTSRKIVGTVAGFQRSLASAIGR</sequence>
<dbReference type="AlphaFoldDB" id="X0XYZ4"/>
<gene>
    <name evidence="2" type="ORF">S01H1_78835</name>
</gene>
<feature type="non-terminal residue" evidence="2">
    <location>
        <position position="203"/>
    </location>
</feature>
<evidence type="ECO:0000259" key="1">
    <source>
        <dbReference type="Pfam" id="PF07157"/>
    </source>
</evidence>
<reference evidence="2" key="1">
    <citation type="journal article" date="2014" name="Front. Microbiol.">
        <title>High frequency of phylogenetically diverse reductive dehalogenase-homologous genes in deep subseafloor sedimentary metagenomes.</title>
        <authorList>
            <person name="Kawai M."/>
            <person name="Futagami T."/>
            <person name="Toyoda A."/>
            <person name="Takaki Y."/>
            <person name="Nishi S."/>
            <person name="Hori S."/>
            <person name="Arai W."/>
            <person name="Tsubouchi T."/>
            <person name="Morono Y."/>
            <person name="Uchiyama I."/>
            <person name="Ito T."/>
            <person name="Fujiyama A."/>
            <person name="Inagaki F."/>
            <person name="Takami H."/>
        </authorList>
    </citation>
    <scope>NUCLEOTIDE SEQUENCE</scope>
    <source>
        <strain evidence="2">Expedition CK06-06</strain>
    </source>
</reference>
<evidence type="ECO:0000313" key="2">
    <source>
        <dbReference type="EMBL" id="GAG48575.1"/>
    </source>
</evidence>
<protein>
    <recommendedName>
        <fullName evidence="1">DNA circulation N-terminal domain-containing protein</fullName>
    </recommendedName>
</protein>
<dbReference type="EMBL" id="BARS01053087">
    <property type="protein sequence ID" value="GAG48575.1"/>
    <property type="molecule type" value="Genomic_DNA"/>
</dbReference>
<accession>X0XYZ4</accession>
<feature type="domain" description="DNA circulation N-terminal" evidence="1">
    <location>
        <begin position="10"/>
        <end position="95"/>
    </location>
</feature>
<proteinExistence type="predicted"/>
<name>X0XYZ4_9ZZZZ</name>